<accession>A0A518DN42</accession>
<proteinExistence type="predicted"/>
<dbReference type="Proteomes" id="UP000317648">
    <property type="component" value="Chromosome"/>
</dbReference>
<evidence type="ECO:0000256" key="1">
    <source>
        <dbReference type="SAM" id="SignalP"/>
    </source>
</evidence>
<keyword evidence="1" id="KW-0732">Signal</keyword>
<keyword evidence="3" id="KW-1185">Reference proteome</keyword>
<reference evidence="2 3" key="1">
    <citation type="submission" date="2019-02" db="EMBL/GenBank/DDBJ databases">
        <title>Deep-cultivation of Planctomycetes and their phenomic and genomic characterization uncovers novel biology.</title>
        <authorList>
            <person name="Wiegand S."/>
            <person name="Jogler M."/>
            <person name="Boedeker C."/>
            <person name="Pinto D."/>
            <person name="Vollmers J."/>
            <person name="Rivas-Marin E."/>
            <person name="Kohn T."/>
            <person name="Peeters S.H."/>
            <person name="Heuer A."/>
            <person name="Rast P."/>
            <person name="Oberbeckmann S."/>
            <person name="Bunk B."/>
            <person name="Jeske O."/>
            <person name="Meyerdierks A."/>
            <person name="Storesund J.E."/>
            <person name="Kallscheuer N."/>
            <person name="Luecker S."/>
            <person name="Lage O.M."/>
            <person name="Pohl T."/>
            <person name="Merkel B.J."/>
            <person name="Hornburger P."/>
            <person name="Mueller R.-W."/>
            <person name="Bruemmer F."/>
            <person name="Labrenz M."/>
            <person name="Spormann A.M."/>
            <person name="Op den Camp H."/>
            <person name="Overmann J."/>
            <person name="Amann R."/>
            <person name="Jetten M.S.M."/>
            <person name="Mascher T."/>
            <person name="Medema M.H."/>
            <person name="Devos D.P."/>
            <person name="Kaster A.-K."/>
            <person name="Ovreas L."/>
            <person name="Rohde M."/>
            <person name="Galperin M.Y."/>
            <person name="Jogler C."/>
        </authorList>
    </citation>
    <scope>NUCLEOTIDE SEQUENCE [LARGE SCALE GENOMIC DNA]</scope>
    <source>
        <strain evidence="2 3">Pla85_3_4</strain>
    </source>
</reference>
<dbReference type="EMBL" id="CP036433">
    <property type="protein sequence ID" value="QDU93241.1"/>
    <property type="molecule type" value="Genomic_DNA"/>
</dbReference>
<feature type="signal peptide" evidence="1">
    <location>
        <begin position="1"/>
        <end position="25"/>
    </location>
</feature>
<dbReference type="OrthoDB" id="281207at2"/>
<feature type="chain" id="PRO_5022156486" evidence="1">
    <location>
        <begin position="26"/>
        <end position="228"/>
    </location>
</feature>
<dbReference type="AlphaFoldDB" id="A0A518DN42"/>
<name>A0A518DN42_9BACT</name>
<sequence precursor="true">MLKFSFYSRSAVMAAALLAGGVCQADEYHTKVLESPAPAEDLAPEIAKALAPTGIAVMRSETSTLCEIWLRKDIPAKADFEATNALLYPFEPGELIGVIRYRRRGADFRDRDIDRGMYTMRFQLQPIDGNHVGTSVTRDFMLLVNADGDKSLQPLPYEKLVELSATAAQATHPAIIALQSPNAEVKAPAVFEKGDDEWKVLQVGLETKTGEKKGVSVFAFVVEGSARE</sequence>
<evidence type="ECO:0000313" key="3">
    <source>
        <dbReference type="Proteomes" id="UP000317648"/>
    </source>
</evidence>
<gene>
    <name evidence="2" type="ORF">Pla8534_10200</name>
</gene>
<dbReference type="KEGG" id="lcre:Pla8534_10200"/>
<organism evidence="2 3">
    <name type="scientific">Lignipirellula cremea</name>
    <dbReference type="NCBI Taxonomy" id="2528010"/>
    <lineage>
        <taxon>Bacteria</taxon>
        <taxon>Pseudomonadati</taxon>
        <taxon>Planctomycetota</taxon>
        <taxon>Planctomycetia</taxon>
        <taxon>Pirellulales</taxon>
        <taxon>Pirellulaceae</taxon>
        <taxon>Lignipirellula</taxon>
    </lineage>
</organism>
<evidence type="ECO:0000313" key="2">
    <source>
        <dbReference type="EMBL" id="QDU93241.1"/>
    </source>
</evidence>
<dbReference type="RefSeq" id="WP_145049875.1">
    <property type="nucleotide sequence ID" value="NZ_CP036433.1"/>
</dbReference>
<protein>
    <submittedName>
        <fullName evidence="2">Uncharacterized protein</fullName>
    </submittedName>
</protein>